<dbReference type="EMBL" id="KZ084135">
    <property type="protein sequence ID" value="OSC98751.1"/>
    <property type="molecule type" value="Genomic_DNA"/>
</dbReference>
<dbReference type="NCBIfam" id="TIGR00556">
    <property type="entry name" value="pantethn_trn"/>
    <property type="match status" value="1"/>
</dbReference>
<organism evidence="9 10">
    <name type="scientific">Trametes coccinea (strain BRFM310)</name>
    <name type="common">Pycnoporus coccineus</name>
    <dbReference type="NCBI Taxonomy" id="1353009"/>
    <lineage>
        <taxon>Eukaryota</taxon>
        <taxon>Fungi</taxon>
        <taxon>Dikarya</taxon>
        <taxon>Basidiomycota</taxon>
        <taxon>Agaricomycotina</taxon>
        <taxon>Agaricomycetes</taxon>
        <taxon>Polyporales</taxon>
        <taxon>Polyporaceae</taxon>
        <taxon>Trametes</taxon>
    </lineage>
</organism>
<keyword evidence="2 9" id="KW-0808">Transferase</keyword>
<dbReference type="GO" id="GO:0000287">
    <property type="term" value="F:magnesium ion binding"/>
    <property type="evidence" value="ECO:0007669"/>
    <property type="project" value="InterPro"/>
</dbReference>
<dbReference type="AlphaFoldDB" id="A0A1Y2IFS1"/>
<gene>
    <name evidence="9" type="ORF">PYCCODRAFT_1480468</name>
</gene>
<dbReference type="GO" id="GO:0008897">
    <property type="term" value="F:holo-[acyl-carrier-protein] synthase activity"/>
    <property type="evidence" value="ECO:0007669"/>
    <property type="project" value="InterPro"/>
</dbReference>
<protein>
    <submittedName>
        <fullName evidence="9">4'-phosphopantetheinyl transferase</fullName>
    </submittedName>
</protein>
<proteinExistence type="inferred from homology"/>
<evidence type="ECO:0000256" key="5">
    <source>
        <dbReference type="ARBA" id="ARBA00022842"/>
    </source>
</evidence>
<evidence type="ECO:0000256" key="1">
    <source>
        <dbReference type="ARBA" id="ARBA00022516"/>
    </source>
</evidence>
<dbReference type="NCBIfam" id="TIGR00516">
    <property type="entry name" value="acpS"/>
    <property type="match status" value="1"/>
</dbReference>
<feature type="domain" description="4'-phosphopantetheinyl transferase" evidence="8">
    <location>
        <begin position="5"/>
        <end position="123"/>
    </location>
</feature>
<sequence length="129" mass="14832">MGILGIGVDILHMPRIARLMERRSPAKFAQRILSGKELSFWQAIPLAEEARRTRYLAVRWAIKEAAYKAVYPMARPTWKDFTFHSLSSDGLRKPTLEYHIKSQDTPWLFHASVSHDGNYIFATVLVETS</sequence>
<dbReference type="Pfam" id="PF01648">
    <property type="entry name" value="ACPS"/>
    <property type="match status" value="1"/>
</dbReference>
<keyword evidence="7" id="KW-0275">Fatty acid biosynthesis</keyword>
<dbReference type="InterPro" id="IPR008278">
    <property type="entry name" value="4-PPantetheinyl_Trfase_dom"/>
</dbReference>
<dbReference type="GO" id="GO:0006633">
    <property type="term" value="P:fatty acid biosynthetic process"/>
    <property type="evidence" value="ECO:0007669"/>
    <property type="project" value="UniProtKB-KW"/>
</dbReference>
<name>A0A1Y2IFS1_TRAC3</name>
<evidence type="ECO:0000256" key="7">
    <source>
        <dbReference type="ARBA" id="ARBA00023160"/>
    </source>
</evidence>
<keyword evidence="4" id="KW-0276">Fatty acid metabolism</keyword>
<dbReference type="InterPro" id="IPR004568">
    <property type="entry name" value="Ppantetheine-prot_Trfase_dom"/>
</dbReference>
<dbReference type="HAMAP" id="MF_00101">
    <property type="entry name" value="AcpS"/>
    <property type="match status" value="1"/>
</dbReference>
<evidence type="ECO:0000256" key="3">
    <source>
        <dbReference type="ARBA" id="ARBA00022723"/>
    </source>
</evidence>
<dbReference type="Gene3D" id="3.90.470.20">
    <property type="entry name" value="4'-phosphopantetheinyl transferase domain"/>
    <property type="match status" value="1"/>
</dbReference>
<keyword evidence="5" id="KW-0460">Magnesium</keyword>
<evidence type="ECO:0000313" key="9">
    <source>
        <dbReference type="EMBL" id="OSC98751.1"/>
    </source>
</evidence>
<dbReference type="Proteomes" id="UP000193067">
    <property type="component" value="Unassembled WGS sequence"/>
</dbReference>
<evidence type="ECO:0000313" key="10">
    <source>
        <dbReference type="Proteomes" id="UP000193067"/>
    </source>
</evidence>
<reference evidence="9 10" key="1">
    <citation type="journal article" date="2015" name="Biotechnol. Biofuels">
        <title>Enhanced degradation of softwood versus hardwood by the white-rot fungus Pycnoporus coccineus.</title>
        <authorList>
            <person name="Couturier M."/>
            <person name="Navarro D."/>
            <person name="Chevret D."/>
            <person name="Henrissat B."/>
            <person name="Piumi F."/>
            <person name="Ruiz-Duenas F.J."/>
            <person name="Martinez A.T."/>
            <person name="Grigoriev I.V."/>
            <person name="Riley R."/>
            <person name="Lipzen A."/>
            <person name="Berrin J.G."/>
            <person name="Master E.R."/>
            <person name="Rosso M.N."/>
        </authorList>
    </citation>
    <scope>NUCLEOTIDE SEQUENCE [LARGE SCALE GENOMIC DNA]</scope>
    <source>
        <strain evidence="9 10">BRFM310</strain>
    </source>
</reference>
<dbReference type="SUPFAM" id="SSF56214">
    <property type="entry name" value="4'-phosphopantetheinyl transferase"/>
    <property type="match status" value="1"/>
</dbReference>
<dbReference type="OrthoDB" id="15433at2759"/>
<evidence type="ECO:0000259" key="8">
    <source>
        <dbReference type="Pfam" id="PF01648"/>
    </source>
</evidence>
<keyword evidence="1" id="KW-0444">Lipid biosynthesis</keyword>
<dbReference type="STRING" id="1353009.A0A1Y2IFS1"/>
<evidence type="ECO:0000256" key="4">
    <source>
        <dbReference type="ARBA" id="ARBA00022832"/>
    </source>
</evidence>
<evidence type="ECO:0000256" key="6">
    <source>
        <dbReference type="ARBA" id="ARBA00023098"/>
    </source>
</evidence>
<dbReference type="InterPro" id="IPR002582">
    <property type="entry name" value="ACPS"/>
</dbReference>
<dbReference type="InterPro" id="IPR037143">
    <property type="entry name" value="4-PPantetheinyl_Trfase_dom_sf"/>
</dbReference>
<accession>A0A1Y2IFS1</accession>
<keyword evidence="10" id="KW-1185">Reference proteome</keyword>
<keyword evidence="6" id="KW-0443">Lipid metabolism</keyword>
<keyword evidence="3" id="KW-0479">Metal-binding</keyword>
<evidence type="ECO:0000256" key="2">
    <source>
        <dbReference type="ARBA" id="ARBA00022679"/>
    </source>
</evidence>